<dbReference type="Proteomes" id="UP000078597">
    <property type="component" value="Unassembled WGS sequence"/>
</dbReference>
<accession>A0A1A8WVB5</accession>
<dbReference type="InterPro" id="IPR022089">
    <property type="entry name" value="Plasmodium-antigen_C"/>
</dbReference>
<evidence type="ECO:0000313" key="4">
    <source>
        <dbReference type="Proteomes" id="UP000078597"/>
    </source>
</evidence>
<dbReference type="Pfam" id="PF12319">
    <property type="entry name" value="TryThrA_C"/>
    <property type="match status" value="1"/>
</dbReference>
<evidence type="ECO:0000313" key="3">
    <source>
        <dbReference type="EMBL" id="SBS96909.1"/>
    </source>
</evidence>
<gene>
    <name evidence="3" type="ORF">PMALA_058080</name>
</gene>
<feature type="compositionally biased region" description="Basic and acidic residues" evidence="1">
    <location>
        <begin position="95"/>
        <end position="106"/>
    </location>
</feature>
<reference evidence="4" key="1">
    <citation type="submission" date="2016-05" db="EMBL/GenBank/DDBJ databases">
        <authorList>
            <person name="Naeem Raeece"/>
        </authorList>
    </citation>
    <scope>NUCLEOTIDE SEQUENCE [LARGE SCALE GENOMIC DNA]</scope>
</reference>
<feature type="compositionally biased region" description="Acidic residues" evidence="1">
    <location>
        <begin position="73"/>
        <end position="94"/>
    </location>
</feature>
<evidence type="ECO:0000259" key="2">
    <source>
        <dbReference type="Pfam" id="PF12319"/>
    </source>
</evidence>
<dbReference type="EMBL" id="FLQW01004462">
    <property type="protein sequence ID" value="SBS96909.1"/>
    <property type="molecule type" value="Genomic_DNA"/>
</dbReference>
<dbReference type="VEuPathDB" id="PlasmoDB:PmUG01_05015900"/>
<feature type="domain" description="Tryptophan/threonine-rich plasmodium antigen C-terminal" evidence="2">
    <location>
        <begin position="142"/>
        <end position="355"/>
    </location>
</feature>
<feature type="region of interest" description="Disordered" evidence="1">
    <location>
        <begin position="68"/>
        <end position="106"/>
    </location>
</feature>
<dbReference type="AlphaFoldDB" id="A0A1A8WVB5"/>
<sequence length="420" mass="52468">MEQSNNLSSCLVEKVFSACSSDINKYSSLIDFNSKHTYATFQKFNINTLFSAKNAIKWKEHEVKVQEIKEQEKEEGEEEEDIYYDVSEGEEDNKEELTKEKEQKLEGNRENVKIQIEEENRKEVEQELPEDEEELEKWKSNEWINFMNGIENEWQLLNVQIEDEKLKWLEEKDKELEQWMKMMEDNWMNADTLNDLYKCICFKQKLKDKNEMKESLRKEIKDTIYAQWKHWLREKETYMNSLVVKQWIHWKNSKILQWLMSDWKRQEDEYWINWEKTHYMKWIHFWKKQKWEIWKERVTREKREWSNWVQMKEDLNIYNKWKRWCVWIRKKRNVVNEWIDILIDKCFSQNNLDTWLEQNQIEYEQIEKLDKDKVCEERNLEKKFKKKKKILSFIRRDYHRERQPINEEEGEEEKLNNLEN</sequence>
<protein>
    <submittedName>
        <fullName evidence="3">Tryptophan/threonine-rich antigen, putative</fullName>
    </submittedName>
</protein>
<organism evidence="3 4">
    <name type="scientific">Plasmodium malariae</name>
    <dbReference type="NCBI Taxonomy" id="5858"/>
    <lineage>
        <taxon>Eukaryota</taxon>
        <taxon>Sar</taxon>
        <taxon>Alveolata</taxon>
        <taxon>Apicomplexa</taxon>
        <taxon>Aconoidasida</taxon>
        <taxon>Haemosporida</taxon>
        <taxon>Plasmodiidae</taxon>
        <taxon>Plasmodium</taxon>
        <taxon>Plasmodium (Plasmodium)</taxon>
    </lineage>
</organism>
<evidence type="ECO:0000256" key="1">
    <source>
        <dbReference type="SAM" id="MobiDB-lite"/>
    </source>
</evidence>
<proteinExistence type="predicted"/>
<name>A0A1A8WVB5_PLAMA</name>